<evidence type="ECO:0000259" key="1">
    <source>
        <dbReference type="PROSITE" id="PS51462"/>
    </source>
</evidence>
<dbReference type="STRING" id="1385521.N803_02635"/>
<dbReference type="InterPro" id="IPR015797">
    <property type="entry name" value="NUDIX_hydrolase-like_dom_sf"/>
</dbReference>
<dbReference type="PROSITE" id="PS51462">
    <property type="entry name" value="NUDIX"/>
    <property type="match status" value="1"/>
</dbReference>
<dbReference type="PROSITE" id="PS51257">
    <property type="entry name" value="PROKAR_LIPOPROTEIN"/>
    <property type="match status" value="1"/>
</dbReference>
<organism evidence="2 3">
    <name type="scientific">Knoellia subterranea KCTC 19937</name>
    <dbReference type="NCBI Taxonomy" id="1385521"/>
    <lineage>
        <taxon>Bacteria</taxon>
        <taxon>Bacillati</taxon>
        <taxon>Actinomycetota</taxon>
        <taxon>Actinomycetes</taxon>
        <taxon>Micrococcales</taxon>
        <taxon>Intrasporangiaceae</taxon>
        <taxon>Knoellia</taxon>
    </lineage>
</organism>
<feature type="domain" description="Nudix hydrolase" evidence="1">
    <location>
        <begin position="22"/>
        <end position="154"/>
    </location>
</feature>
<protein>
    <submittedName>
        <fullName evidence="2">NUDIX hydrolase</fullName>
    </submittedName>
</protein>
<dbReference type="CDD" id="cd03674">
    <property type="entry name" value="NUDIX_Hydrolase"/>
    <property type="match status" value="1"/>
</dbReference>
<dbReference type="GO" id="GO:0016787">
    <property type="term" value="F:hydrolase activity"/>
    <property type="evidence" value="ECO:0007669"/>
    <property type="project" value="UniProtKB-KW"/>
</dbReference>
<dbReference type="SUPFAM" id="SSF55811">
    <property type="entry name" value="Nudix"/>
    <property type="match status" value="1"/>
</dbReference>
<dbReference type="eggNOG" id="COG0494">
    <property type="taxonomic scope" value="Bacteria"/>
</dbReference>
<proteinExistence type="predicted"/>
<evidence type="ECO:0000313" key="2">
    <source>
        <dbReference type="EMBL" id="KGN39379.1"/>
    </source>
</evidence>
<evidence type="ECO:0000313" key="3">
    <source>
        <dbReference type="Proteomes" id="UP000030011"/>
    </source>
</evidence>
<dbReference type="Proteomes" id="UP000030011">
    <property type="component" value="Unassembled WGS sequence"/>
</dbReference>
<reference evidence="2 3" key="1">
    <citation type="submission" date="2013-08" db="EMBL/GenBank/DDBJ databases">
        <title>The genome sequence of Knoellia subterranea.</title>
        <authorList>
            <person name="Zhu W."/>
            <person name="Wang G."/>
        </authorList>
    </citation>
    <scope>NUCLEOTIDE SEQUENCE [LARGE SCALE GENOMIC DNA]</scope>
    <source>
        <strain evidence="2 3">KCTC 19937</strain>
    </source>
</reference>
<comment type="caution">
    <text evidence="2">The sequence shown here is derived from an EMBL/GenBank/DDBJ whole genome shotgun (WGS) entry which is preliminary data.</text>
</comment>
<name>A0A0A0JRP8_9MICO</name>
<dbReference type="EMBL" id="AVPK01000001">
    <property type="protein sequence ID" value="KGN39379.1"/>
    <property type="molecule type" value="Genomic_DNA"/>
</dbReference>
<accession>A0A0A0JRP8</accession>
<keyword evidence="3" id="KW-1185">Reference proteome</keyword>
<keyword evidence="2" id="KW-0378">Hydrolase</keyword>
<dbReference type="InterPro" id="IPR000086">
    <property type="entry name" value="NUDIX_hydrolase_dom"/>
</dbReference>
<gene>
    <name evidence="2" type="ORF">N803_02635</name>
</gene>
<dbReference type="Gene3D" id="3.90.79.10">
    <property type="entry name" value="Nucleoside Triphosphate Pyrophosphohydrolase"/>
    <property type="match status" value="1"/>
</dbReference>
<dbReference type="Pfam" id="PF00293">
    <property type="entry name" value="NUDIX"/>
    <property type="match status" value="1"/>
</dbReference>
<dbReference type="AlphaFoldDB" id="A0A0A0JRP8"/>
<sequence length="158" mass="17431">MRTAYLAHLEAHRDAVAKAGPPAHLTVGCLVISPDGEHVLLTHHRRAREWFQFGGHLEAGDASLHAAATREGREESGIAGLVPERTLVQLDRHTLSGDFGRCREHLDVRFAAVLDRDVEPHVSDESLDVAWWPTNALPEGTRDELSLLVEATRRTLGL</sequence>